<name>A0A3C1KRP8_9GAMM</name>
<organism evidence="3 4">
    <name type="scientific">Haliea salexigens</name>
    <dbReference type="NCBI Taxonomy" id="287487"/>
    <lineage>
        <taxon>Bacteria</taxon>
        <taxon>Pseudomonadati</taxon>
        <taxon>Pseudomonadota</taxon>
        <taxon>Gammaproteobacteria</taxon>
        <taxon>Cellvibrionales</taxon>
        <taxon>Halieaceae</taxon>
        <taxon>Haliea</taxon>
    </lineage>
</organism>
<comment type="caution">
    <text evidence="3">The sequence shown here is derived from an EMBL/GenBank/DDBJ whole genome shotgun (WGS) entry which is preliminary data.</text>
</comment>
<feature type="coiled-coil region" evidence="1">
    <location>
        <begin position="49"/>
        <end position="86"/>
    </location>
</feature>
<evidence type="ECO:0000256" key="1">
    <source>
        <dbReference type="SAM" id="Coils"/>
    </source>
</evidence>
<feature type="region of interest" description="Disordered" evidence="2">
    <location>
        <begin position="16"/>
        <end position="46"/>
    </location>
</feature>
<evidence type="ECO:0000313" key="3">
    <source>
        <dbReference type="EMBL" id="HAN29014.1"/>
    </source>
</evidence>
<proteinExistence type="predicted"/>
<dbReference type="Proteomes" id="UP000259273">
    <property type="component" value="Unassembled WGS sequence"/>
</dbReference>
<evidence type="ECO:0000256" key="2">
    <source>
        <dbReference type="SAM" id="MobiDB-lite"/>
    </source>
</evidence>
<dbReference type="STRING" id="1121937.GCA_000423125_02648"/>
<evidence type="ECO:0000313" key="4">
    <source>
        <dbReference type="Proteomes" id="UP000259273"/>
    </source>
</evidence>
<reference evidence="3 4" key="1">
    <citation type="journal article" date="2018" name="Nat. Biotechnol.">
        <title>A standardized bacterial taxonomy based on genome phylogeny substantially revises the tree of life.</title>
        <authorList>
            <person name="Parks D.H."/>
            <person name="Chuvochina M."/>
            <person name="Waite D.W."/>
            <person name="Rinke C."/>
            <person name="Skarshewski A."/>
            <person name="Chaumeil P.A."/>
            <person name="Hugenholtz P."/>
        </authorList>
    </citation>
    <scope>NUCLEOTIDE SEQUENCE [LARGE SCALE GENOMIC DNA]</scope>
    <source>
        <strain evidence="3">UBA9158</strain>
    </source>
</reference>
<dbReference type="InterPro" id="IPR018636">
    <property type="entry name" value="DUF2058"/>
</dbReference>
<sequence length="182" mass="20174">MAGSLQDQLLQAGLADTAKAKRLAKDKRKQANVARRGGHDPAEETREAARLAQANKAERDRELNEARNAEASRKAINAQIKQLVANHKLPRGKGDVGFNFTDGTRVKKLYVTSMDQKQLAAGNVAIVKQGDQYEMLPRPIADKIAERDAARVIICSEADATGLSAEEQDWYKDYEIPDDLMW</sequence>
<dbReference type="Pfam" id="PF09831">
    <property type="entry name" value="DUF2058"/>
    <property type="match status" value="1"/>
</dbReference>
<feature type="compositionally biased region" description="Basic residues" evidence="2">
    <location>
        <begin position="20"/>
        <end position="30"/>
    </location>
</feature>
<gene>
    <name evidence="3" type="ORF">DCP75_15075</name>
</gene>
<feature type="compositionally biased region" description="Basic and acidic residues" evidence="2">
    <location>
        <begin position="37"/>
        <end position="46"/>
    </location>
</feature>
<protein>
    <submittedName>
        <fullName evidence="3">DUF2058 domain-containing protein</fullName>
    </submittedName>
</protein>
<accession>A0A3C1KRP8</accession>
<dbReference type="EMBL" id="DMND01000203">
    <property type="protein sequence ID" value="HAN29014.1"/>
    <property type="molecule type" value="Genomic_DNA"/>
</dbReference>
<keyword evidence="1" id="KW-0175">Coiled coil</keyword>
<dbReference type="AlphaFoldDB" id="A0A3C1KRP8"/>